<evidence type="ECO:0000259" key="1">
    <source>
        <dbReference type="Pfam" id="PF02655"/>
    </source>
</evidence>
<keyword evidence="3" id="KW-1185">Reference proteome</keyword>
<sequence length="376" mass="44392">MKSVLIFSGNNDRAIIAFCRYAMLNNISFSIVTNGGNDLIFNTAFKRNVICTREFNKLSIENILFYVENIRKNSGVDTVFILPSTEYLNRFLINHKTALEQNNIDTGLCGKKLYELISDKYSFSEKCKDFKIDVPKEFDEFPKAYPYIIKPKLYKTTESKIDKPTIITSKKDLKKYWKDKDLKDYYLQEYVEGKSIYLLYYFSKDGNYDVFSQENLIQQYNGGSMVLCKSSNYHLETISEKFGELFTSLNFSGLVMVEVKLHNNKFVMIEANPRLWGPSQLILDAEMNLFDSFALDNELLKNVKKRNYKKDVWYFWSGGIVDTLYNKQELTYYNFKKKYFITNYQEILKNEIFLKPDTLNIYLKQNKLNEQEREIN</sequence>
<dbReference type="GO" id="GO:0046872">
    <property type="term" value="F:metal ion binding"/>
    <property type="evidence" value="ECO:0007669"/>
    <property type="project" value="InterPro"/>
</dbReference>
<feature type="domain" description="ATP-grasp fold PylC-type" evidence="1">
    <location>
        <begin position="117"/>
        <end position="277"/>
    </location>
</feature>
<dbReference type="Proteomes" id="UP000298517">
    <property type="component" value="Unassembled WGS sequence"/>
</dbReference>
<dbReference type="Gene3D" id="3.30.470.20">
    <property type="entry name" value="ATP-grasp fold, B domain"/>
    <property type="match status" value="1"/>
</dbReference>
<reference evidence="2 3" key="1">
    <citation type="journal article" date="2011" name="J. Microbiol.">
        <title>Gramella jeungdoensis sp. nov., isolated from a solar saltern in Korea.</title>
        <authorList>
            <person name="Joung Y."/>
            <person name="Kim H."/>
            <person name="Jang T."/>
            <person name="Ahn T.S."/>
            <person name="Joh K."/>
        </authorList>
    </citation>
    <scope>NUCLEOTIDE SEQUENCE [LARGE SCALE GENOMIC DNA]</scope>
    <source>
        <strain evidence="2 3">KCTC 23123</strain>
    </source>
</reference>
<organism evidence="2 3">
    <name type="scientific">Gramella jeungdoensis</name>
    <dbReference type="NCBI Taxonomy" id="708091"/>
    <lineage>
        <taxon>Bacteria</taxon>
        <taxon>Pseudomonadati</taxon>
        <taxon>Bacteroidota</taxon>
        <taxon>Flavobacteriia</taxon>
        <taxon>Flavobacteriales</taxon>
        <taxon>Flavobacteriaceae</taxon>
        <taxon>Christiangramia</taxon>
    </lineage>
</organism>
<dbReference type="OrthoDB" id="9803907at2"/>
<dbReference type="SUPFAM" id="SSF56059">
    <property type="entry name" value="Glutathione synthetase ATP-binding domain-like"/>
    <property type="match status" value="1"/>
</dbReference>
<evidence type="ECO:0000313" key="3">
    <source>
        <dbReference type="Proteomes" id="UP000298517"/>
    </source>
</evidence>
<dbReference type="RefSeq" id="WP_134247599.1">
    <property type="nucleotide sequence ID" value="NZ_SNQI01000002.1"/>
</dbReference>
<accession>A0A4Y8AV33</accession>
<dbReference type="GO" id="GO:0005524">
    <property type="term" value="F:ATP binding"/>
    <property type="evidence" value="ECO:0007669"/>
    <property type="project" value="InterPro"/>
</dbReference>
<dbReference type="InterPro" id="IPR003806">
    <property type="entry name" value="ATP-grasp_PylC-type"/>
</dbReference>
<proteinExistence type="predicted"/>
<dbReference type="EMBL" id="SNQI01000002">
    <property type="protein sequence ID" value="TEW75230.1"/>
    <property type="molecule type" value="Genomic_DNA"/>
</dbReference>
<protein>
    <submittedName>
        <fullName evidence="2">ATP-grasp domain-containing protein</fullName>
    </submittedName>
</protein>
<dbReference type="AlphaFoldDB" id="A0A4Y8AV33"/>
<evidence type="ECO:0000313" key="2">
    <source>
        <dbReference type="EMBL" id="TEW75230.1"/>
    </source>
</evidence>
<name>A0A4Y8AV33_9FLAO</name>
<gene>
    <name evidence="2" type="ORF">E2488_06855</name>
</gene>
<comment type="caution">
    <text evidence="2">The sequence shown here is derived from an EMBL/GenBank/DDBJ whole genome shotgun (WGS) entry which is preliminary data.</text>
</comment>
<dbReference type="Pfam" id="PF02655">
    <property type="entry name" value="ATP-grasp_3"/>
    <property type="match status" value="1"/>
</dbReference>